<dbReference type="GO" id="GO:0003700">
    <property type="term" value="F:DNA-binding transcription factor activity"/>
    <property type="evidence" value="ECO:0007669"/>
    <property type="project" value="InterPro"/>
</dbReference>
<dbReference type="Pfam" id="PF00126">
    <property type="entry name" value="HTH_1"/>
    <property type="match status" value="1"/>
</dbReference>
<protein>
    <submittedName>
        <fullName evidence="6">LysR family transcriptional regulator</fullName>
    </submittedName>
</protein>
<evidence type="ECO:0000313" key="7">
    <source>
        <dbReference type="Proteomes" id="UP000311469"/>
    </source>
</evidence>
<keyword evidence="4" id="KW-0804">Transcription</keyword>
<dbReference type="RefSeq" id="WP_128830652.1">
    <property type="nucleotide sequence ID" value="NZ_CP041017.1"/>
</dbReference>
<dbReference type="GO" id="GO:0003677">
    <property type="term" value="F:DNA binding"/>
    <property type="evidence" value="ECO:0007669"/>
    <property type="project" value="UniProtKB-KW"/>
</dbReference>
<dbReference type="PANTHER" id="PTHR30419:SF2">
    <property type="entry name" value="LYSR FAMILY TRANSCRIPTIONAL REGULATOR"/>
    <property type="match status" value="1"/>
</dbReference>
<dbReference type="EMBL" id="CP041017">
    <property type="protein sequence ID" value="QDC39647.1"/>
    <property type="molecule type" value="Genomic_DNA"/>
</dbReference>
<evidence type="ECO:0000256" key="3">
    <source>
        <dbReference type="ARBA" id="ARBA00023125"/>
    </source>
</evidence>
<organism evidence="6 7">
    <name type="scientific">Sphingobium fuliginis ATCC 27551</name>
    <dbReference type="NCBI Taxonomy" id="1208342"/>
    <lineage>
        <taxon>Bacteria</taxon>
        <taxon>Pseudomonadati</taxon>
        <taxon>Pseudomonadota</taxon>
        <taxon>Alphaproteobacteria</taxon>
        <taxon>Sphingomonadales</taxon>
        <taxon>Sphingomonadaceae</taxon>
        <taxon>Sphingobium</taxon>
    </lineage>
</organism>
<evidence type="ECO:0000256" key="2">
    <source>
        <dbReference type="ARBA" id="ARBA00023015"/>
    </source>
</evidence>
<dbReference type="Gene3D" id="3.40.190.290">
    <property type="match status" value="1"/>
</dbReference>
<dbReference type="InterPro" id="IPR050950">
    <property type="entry name" value="HTH-type_LysR_regulators"/>
</dbReference>
<proteinExistence type="inferred from homology"/>
<name>A0A5B8CLZ7_SPHSA</name>
<dbReference type="InterPro" id="IPR005119">
    <property type="entry name" value="LysR_subst-bd"/>
</dbReference>
<dbReference type="PANTHER" id="PTHR30419">
    <property type="entry name" value="HTH-TYPE TRANSCRIPTIONAL REGULATOR YBHD"/>
    <property type="match status" value="1"/>
</dbReference>
<evidence type="ECO:0000313" key="6">
    <source>
        <dbReference type="EMBL" id="QDC39647.1"/>
    </source>
</evidence>
<feature type="domain" description="HTH lysR-type" evidence="5">
    <location>
        <begin position="23"/>
        <end position="75"/>
    </location>
</feature>
<dbReference type="PROSITE" id="PS50931">
    <property type="entry name" value="HTH_LYSR"/>
    <property type="match status" value="1"/>
</dbReference>
<keyword evidence="3" id="KW-0238">DNA-binding</keyword>
<evidence type="ECO:0000256" key="1">
    <source>
        <dbReference type="ARBA" id="ARBA00009437"/>
    </source>
</evidence>
<dbReference type="KEGG" id="sufl:FIL70_20875"/>
<dbReference type="GO" id="GO:0005829">
    <property type="term" value="C:cytosol"/>
    <property type="evidence" value="ECO:0007669"/>
    <property type="project" value="TreeGrafter"/>
</dbReference>
<evidence type="ECO:0000256" key="4">
    <source>
        <dbReference type="ARBA" id="ARBA00023163"/>
    </source>
</evidence>
<dbReference type="InterPro" id="IPR036388">
    <property type="entry name" value="WH-like_DNA-bd_sf"/>
</dbReference>
<dbReference type="InterPro" id="IPR036390">
    <property type="entry name" value="WH_DNA-bd_sf"/>
</dbReference>
<keyword evidence="2" id="KW-0805">Transcription regulation</keyword>
<dbReference type="FunFam" id="1.10.10.10:FF:000001">
    <property type="entry name" value="LysR family transcriptional regulator"/>
    <property type="match status" value="1"/>
</dbReference>
<dbReference type="SUPFAM" id="SSF53850">
    <property type="entry name" value="Periplasmic binding protein-like II"/>
    <property type="match status" value="1"/>
</dbReference>
<accession>A0A5B8CLZ7</accession>
<dbReference type="Pfam" id="PF03466">
    <property type="entry name" value="LysR_substrate"/>
    <property type="match status" value="1"/>
</dbReference>
<dbReference type="Gene3D" id="1.10.10.10">
    <property type="entry name" value="Winged helix-like DNA-binding domain superfamily/Winged helix DNA-binding domain"/>
    <property type="match status" value="1"/>
</dbReference>
<reference evidence="6 7" key="1">
    <citation type="submission" date="2019-06" db="EMBL/GenBank/DDBJ databases">
        <title>Genome organization and adaptive potential of archetypical organophosphate degarding Sphingobium fuliginis ATCC 27551.</title>
        <authorList>
            <person name="Sarwar A."/>
            <person name="Parthasarathy S."/>
            <person name="Singh C."/>
            <person name="Siddavattam D."/>
        </authorList>
    </citation>
    <scope>NUCLEOTIDE SEQUENCE [LARGE SCALE GENOMIC DNA]</scope>
    <source>
        <strain evidence="6 7">ATCC 27551</strain>
    </source>
</reference>
<comment type="similarity">
    <text evidence="1">Belongs to the LysR transcriptional regulatory family.</text>
</comment>
<gene>
    <name evidence="6" type="ORF">FIL70_20875</name>
</gene>
<dbReference type="InterPro" id="IPR000847">
    <property type="entry name" value="LysR_HTH_N"/>
</dbReference>
<sequence length="333" mass="36487">MSGENPVVLRSVWPSIGFDLVTLRLLTAAAEESSFAGAAARENISLSAVSRRITDLEARLGIALFNRHDRGVTLTAAGEALIEHLRDVFVRFERMVLDMEGFRKGARGRVRVHTHMSAASSTFPTTLADFLNRHPAIELELEEHVSLDIVHAVRIGTADIGLISGRVPTKDLEVLPWHEDELIGVVPCDHPLAQRDSVTLADMAREPFIVIQRDSALINLYREQLRILGITFRDRIHAASSASICKMVSAGLGVAILPSSSVNAQDPSLRIAAITLDESWSSWPLAICYQNRENLSMAARLFVDFLLAQPPVQPAVNRFARSRLADESGAATS</sequence>
<dbReference type="AlphaFoldDB" id="A0A5B8CLZ7"/>
<dbReference type="Proteomes" id="UP000311469">
    <property type="component" value="Chromosome cSF2"/>
</dbReference>
<evidence type="ECO:0000259" key="5">
    <source>
        <dbReference type="PROSITE" id="PS50931"/>
    </source>
</evidence>
<dbReference type="SUPFAM" id="SSF46785">
    <property type="entry name" value="Winged helix' DNA-binding domain"/>
    <property type="match status" value="1"/>
</dbReference>